<evidence type="ECO:0000256" key="3">
    <source>
        <dbReference type="ARBA" id="ARBA00022692"/>
    </source>
</evidence>
<feature type="compositionally biased region" description="Polar residues" evidence="7">
    <location>
        <begin position="382"/>
        <end position="391"/>
    </location>
</feature>
<accession>A0A875RPZ5</accession>
<dbReference type="OrthoDB" id="413008at2759"/>
<keyword evidence="4 8" id="KW-1133">Transmembrane helix</keyword>
<dbReference type="InterPro" id="IPR010619">
    <property type="entry name" value="ThrE-like_N"/>
</dbReference>
<feature type="region of interest" description="Disordered" evidence="7">
    <location>
        <begin position="1"/>
        <end position="107"/>
    </location>
</feature>
<dbReference type="InterPro" id="IPR051361">
    <property type="entry name" value="ThrE/Ser_Exporter"/>
</dbReference>
<organism evidence="11 12">
    <name type="scientific">Eeniella nana</name>
    <name type="common">Yeast</name>
    <name type="synonym">Brettanomyces nanus</name>
    <dbReference type="NCBI Taxonomy" id="13502"/>
    <lineage>
        <taxon>Eukaryota</taxon>
        <taxon>Fungi</taxon>
        <taxon>Dikarya</taxon>
        <taxon>Ascomycota</taxon>
        <taxon>Saccharomycotina</taxon>
        <taxon>Pichiomycetes</taxon>
        <taxon>Pichiales</taxon>
        <taxon>Pichiaceae</taxon>
        <taxon>Brettanomyces</taxon>
    </lineage>
</organism>
<evidence type="ECO:0000256" key="7">
    <source>
        <dbReference type="SAM" id="MobiDB-lite"/>
    </source>
</evidence>
<evidence type="ECO:0000256" key="5">
    <source>
        <dbReference type="ARBA" id="ARBA00023136"/>
    </source>
</evidence>
<dbReference type="GeneID" id="62196429"/>
<dbReference type="PANTHER" id="PTHR31082:SF4">
    <property type="entry name" value="PHEROMONE-REGULATED MEMBRANE PROTEIN 10"/>
    <property type="match status" value="1"/>
</dbReference>
<dbReference type="EMBL" id="CP064814">
    <property type="protein sequence ID" value="QPG75670.1"/>
    <property type="molecule type" value="Genomic_DNA"/>
</dbReference>
<protein>
    <recommendedName>
        <fullName evidence="2">Pheromone-regulated membrane protein 10</fullName>
    </recommendedName>
</protein>
<keyword evidence="3 8" id="KW-0812">Transmembrane</keyword>
<dbReference type="AlphaFoldDB" id="A0A875RPZ5"/>
<feature type="region of interest" description="Disordered" evidence="7">
    <location>
        <begin position="379"/>
        <end position="398"/>
    </location>
</feature>
<feature type="domain" description="Threonine/Serine exporter ThrE" evidence="10">
    <location>
        <begin position="698"/>
        <end position="830"/>
    </location>
</feature>
<comment type="subcellular location">
    <subcellularLocation>
        <location evidence="1">Membrane</location>
        <topology evidence="1">Multi-pass membrane protein</topology>
    </subcellularLocation>
</comment>
<evidence type="ECO:0000256" key="4">
    <source>
        <dbReference type="ARBA" id="ARBA00022989"/>
    </source>
</evidence>
<evidence type="ECO:0000256" key="6">
    <source>
        <dbReference type="ARBA" id="ARBA00034125"/>
    </source>
</evidence>
<dbReference type="Proteomes" id="UP000662931">
    <property type="component" value="Chromosome 3"/>
</dbReference>
<evidence type="ECO:0000259" key="10">
    <source>
        <dbReference type="Pfam" id="PF12821"/>
    </source>
</evidence>
<dbReference type="GO" id="GO:0022857">
    <property type="term" value="F:transmembrane transporter activity"/>
    <property type="evidence" value="ECO:0007669"/>
    <property type="project" value="InterPro"/>
</dbReference>
<feature type="domain" description="Threonine/serine exporter-like N-terminal" evidence="9">
    <location>
        <begin position="473"/>
        <end position="670"/>
    </location>
</feature>
<sequence>MVKARSLSPAERNRHNINRINSGSNGIQEKKSRSGSRGRSHDRNQGSSRTEILGDSSSEDNLLMTTHSPSWQRDFIRDKSPRRRGEYSSLIGGSRSRDLTPARSARSAVISGRPITIAEGEELDQSEPLILPVFSASSTNLRVPDESQANVVPYPAEEIDTYALPDGQRQRIHEEIEDDFDKEFDRDISSNLGNRVPHKASIRRKIGVDDNETDDENSASSQGSLLDATISNNGGDPFTETYQLEDLQPHESSQEDSSHPKPRNFVDLENQKKNSNLADQQPMKEAKDLVDQYIGRGRSRYRDGSHSLLVSEPGDESVPEDGITGLPRKVRSGVTSNLMRLNEPDDDYEDYSGSEFSEPIANKHDKSHSHQLHHPFNKIKPFSSSTSSLQPIFSKKNHRKVKSSFDMPSFSRTPSTFDHNGQRSHSADRMAKMFDLRHRFKRKLGRDTRARITVHIADILQRQRFLLTLCKAFMGYDPSTKTSDVKVVRVSQGFNLAKLDDAHEIYKSVVHDRMGVEEASQKLDQLLNIKSPFNRFWLIVFYGLSSSFIIIWFDGSFRDMAPSFVMGCIVGFFQLVIAPTSSLYSSVFEVASSILLSFIGRAIGSINHGKLFCFSAIVQSGLAMILPGYTILSGALEIQSRSIVSGTVRMFYAIIFSMFLGFGMTLGSALYGWMDKNAIDTTTCNAGSVLHPAWNFLFIPAFTVFATLGVEARFSQLPVMVIIACGGYAVDYFSAKHFGITQFSAALGAFTVGLLSNLYSRFGMPFRRLGYCSSAFTSMYPGIIDLVPGSIASRNVLAAGLNQLKSVQANTTTSILDSSTLTFGITMIEVSIGISVGLFLSAIFVYPFGKERTGIFSL</sequence>
<feature type="region of interest" description="Disordered" evidence="7">
    <location>
        <begin position="203"/>
        <end position="240"/>
    </location>
</feature>
<keyword evidence="5 8" id="KW-0472">Membrane</keyword>
<feature type="transmembrane region" description="Helical" evidence="8">
    <location>
        <begin position="611"/>
        <end position="631"/>
    </location>
</feature>
<evidence type="ECO:0000313" key="12">
    <source>
        <dbReference type="Proteomes" id="UP000662931"/>
    </source>
</evidence>
<dbReference type="KEGG" id="bnn:FOA43_003028"/>
<feature type="compositionally biased region" description="Polar residues" evidence="7">
    <location>
        <begin position="218"/>
        <end position="234"/>
    </location>
</feature>
<evidence type="ECO:0000256" key="2">
    <source>
        <dbReference type="ARBA" id="ARBA00019535"/>
    </source>
</evidence>
<feature type="transmembrane region" description="Helical" evidence="8">
    <location>
        <begin position="823"/>
        <end position="848"/>
    </location>
</feature>
<feature type="transmembrane region" description="Helical" evidence="8">
    <location>
        <begin position="740"/>
        <end position="759"/>
    </location>
</feature>
<feature type="compositionally biased region" description="Polar residues" evidence="7">
    <location>
        <begin position="45"/>
        <end position="71"/>
    </location>
</feature>
<evidence type="ECO:0000256" key="1">
    <source>
        <dbReference type="ARBA" id="ARBA00004141"/>
    </source>
</evidence>
<dbReference type="Pfam" id="PF06738">
    <property type="entry name" value="ThrE"/>
    <property type="match status" value="1"/>
</dbReference>
<feature type="transmembrane region" description="Helical" evidence="8">
    <location>
        <begin position="693"/>
        <end position="710"/>
    </location>
</feature>
<dbReference type="PANTHER" id="PTHR31082">
    <property type="entry name" value="PHEROMONE-REGULATED MEMBRANE PROTEIN 10"/>
    <property type="match status" value="1"/>
</dbReference>
<feature type="transmembrane region" description="Helical" evidence="8">
    <location>
        <begin position="651"/>
        <end position="673"/>
    </location>
</feature>
<dbReference type="InterPro" id="IPR024528">
    <property type="entry name" value="ThrE_2"/>
</dbReference>
<feature type="transmembrane region" description="Helical" evidence="8">
    <location>
        <begin position="716"/>
        <end position="733"/>
    </location>
</feature>
<evidence type="ECO:0000256" key="8">
    <source>
        <dbReference type="SAM" id="Phobius"/>
    </source>
</evidence>
<feature type="compositionally biased region" description="Basic and acidic residues" evidence="7">
    <location>
        <begin position="74"/>
        <end position="86"/>
    </location>
</feature>
<feature type="region of interest" description="Disordered" evidence="7">
    <location>
        <begin position="404"/>
        <end position="426"/>
    </location>
</feature>
<feature type="compositionally biased region" description="Low complexity" evidence="7">
    <location>
        <begin position="18"/>
        <end position="27"/>
    </location>
</feature>
<dbReference type="RefSeq" id="XP_038779235.1">
    <property type="nucleotide sequence ID" value="XM_038923307.1"/>
</dbReference>
<reference evidence="11" key="1">
    <citation type="submission" date="2020-10" db="EMBL/GenBank/DDBJ databases">
        <authorList>
            <person name="Roach M.J.R."/>
        </authorList>
    </citation>
    <scope>NUCLEOTIDE SEQUENCE</scope>
    <source>
        <strain evidence="11">CBS 1945</strain>
    </source>
</reference>
<feature type="transmembrane region" description="Helical" evidence="8">
    <location>
        <begin position="560"/>
        <end position="577"/>
    </location>
</feature>
<feature type="region of interest" description="Disordered" evidence="7">
    <location>
        <begin position="298"/>
        <end position="328"/>
    </location>
</feature>
<proteinExistence type="inferred from homology"/>
<name>A0A875RPZ5_EENNA</name>
<keyword evidence="12" id="KW-1185">Reference proteome</keyword>
<evidence type="ECO:0000313" key="11">
    <source>
        <dbReference type="EMBL" id="QPG75670.1"/>
    </source>
</evidence>
<feature type="compositionally biased region" description="Polar residues" evidence="7">
    <location>
        <begin position="410"/>
        <end position="419"/>
    </location>
</feature>
<feature type="transmembrane region" description="Helical" evidence="8">
    <location>
        <begin position="536"/>
        <end position="553"/>
    </location>
</feature>
<dbReference type="GO" id="GO:0016020">
    <property type="term" value="C:membrane"/>
    <property type="evidence" value="ECO:0007669"/>
    <property type="project" value="UniProtKB-SubCell"/>
</dbReference>
<evidence type="ECO:0000259" key="9">
    <source>
        <dbReference type="Pfam" id="PF06738"/>
    </source>
</evidence>
<dbReference type="Pfam" id="PF12821">
    <property type="entry name" value="ThrE_2"/>
    <property type="match status" value="1"/>
</dbReference>
<gene>
    <name evidence="11" type="ORF">FOA43_003028</name>
</gene>
<comment type="similarity">
    <text evidence="6">Belongs to the ThrE exporter (TC 2.A.79) family.</text>
</comment>